<feature type="transmembrane region" description="Helical" evidence="2">
    <location>
        <begin position="240"/>
        <end position="262"/>
    </location>
</feature>
<evidence type="ECO:0000313" key="4">
    <source>
        <dbReference type="EMBL" id="GMH98766.1"/>
    </source>
</evidence>
<feature type="domain" description="AtPDCT1/2 transmembrane" evidence="3">
    <location>
        <begin position="242"/>
        <end position="305"/>
    </location>
</feature>
<organism evidence="4 5">
    <name type="scientific">Triparma strigata</name>
    <dbReference type="NCBI Taxonomy" id="1606541"/>
    <lineage>
        <taxon>Eukaryota</taxon>
        <taxon>Sar</taxon>
        <taxon>Stramenopiles</taxon>
        <taxon>Ochrophyta</taxon>
        <taxon>Bolidophyceae</taxon>
        <taxon>Parmales</taxon>
        <taxon>Triparmaceae</taxon>
        <taxon>Triparma</taxon>
    </lineage>
</organism>
<dbReference type="AlphaFoldDB" id="A0A9W7BYL6"/>
<proteinExistence type="predicted"/>
<dbReference type="PANTHER" id="PTHR34674">
    <property type="entry name" value="PHOSPHATIDYLCHOLINE:DIACYLGLYCEROL CHOLINEPHOSPHOTRANSFERASE 1-RELATED"/>
    <property type="match status" value="1"/>
</dbReference>
<gene>
    <name evidence="4" type="ORF">TrST_g11134</name>
</gene>
<sequence length="425" mass="47504">MTKSVKGPPLTSKPTPQLFSNLSKHHTSTQTAVPCTDPMPPSPDHHVTHNSAHPRQHLWILWRDFIFIISATLILRFLYYLEAHPGEQMSLLEDVLYVKLQGSDAASPSAGPASDDFGIVDTGFLLTRRLHAYLEANPIVNDVCALLNTLFCAGIGYYPLRVTFWDADYTLIFRCLATQAFRGFCATFTFLPPSPQFLPSYYDWPEAVHCLNTLEGVDCSDSALSRWWYNRPGVADKPPVMPFLTFFSGHVAITVIIANHIYLNSSKLTGVIMHMINLLQVLRLLSTRGHYSIDLIMGWVVAVYVTNPAERLGRYYSRFNWDDSAGVSGLDIRNRSKRDMAKKVYEGITGVRDVKLGIGYQSKENLSDMSPQVGDKRRGSVGEGTGSVKMLVAEVKSQLEGVRGKEELLKLLGNIQSKLSMKKNE</sequence>
<dbReference type="GO" id="GO:0004142">
    <property type="term" value="F:diacylglycerol cholinephosphotransferase activity"/>
    <property type="evidence" value="ECO:0007669"/>
    <property type="project" value="TreeGrafter"/>
</dbReference>
<comment type="caution">
    <text evidence="4">The sequence shown here is derived from an EMBL/GenBank/DDBJ whole genome shotgun (WGS) entry which is preliminary data.</text>
</comment>
<feature type="region of interest" description="Disordered" evidence="1">
    <location>
        <begin position="1"/>
        <end position="49"/>
    </location>
</feature>
<dbReference type="Pfam" id="PF24788">
    <property type="entry name" value="AtPDCT1_2"/>
    <property type="match status" value="2"/>
</dbReference>
<evidence type="ECO:0000259" key="3">
    <source>
        <dbReference type="Pfam" id="PF24788"/>
    </source>
</evidence>
<feature type="domain" description="AtPDCT1/2 transmembrane" evidence="3">
    <location>
        <begin position="121"/>
        <end position="205"/>
    </location>
</feature>
<evidence type="ECO:0000313" key="5">
    <source>
        <dbReference type="Proteomes" id="UP001165085"/>
    </source>
</evidence>
<dbReference type="PANTHER" id="PTHR34674:SF1">
    <property type="entry name" value="PHOSPHATIDYLCHOLINE:DIACYLGLYCEROL CHOLINEPHOSPHOTRANSFERASE 1-RELATED"/>
    <property type="match status" value="1"/>
</dbReference>
<reference evidence="5" key="1">
    <citation type="journal article" date="2023" name="Commun. Biol.">
        <title>Genome analysis of Parmales, the sister group of diatoms, reveals the evolutionary specialization of diatoms from phago-mixotrophs to photoautotrophs.</title>
        <authorList>
            <person name="Ban H."/>
            <person name="Sato S."/>
            <person name="Yoshikawa S."/>
            <person name="Yamada K."/>
            <person name="Nakamura Y."/>
            <person name="Ichinomiya M."/>
            <person name="Sato N."/>
            <person name="Blanc-Mathieu R."/>
            <person name="Endo H."/>
            <person name="Kuwata A."/>
            <person name="Ogata H."/>
        </authorList>
    </citation>
    <scope>NUCLEOTIDE SEQUENCE [LARGE SCALE GENOMIC DNA]</scope>
    <source>
        <strain evidence="5">NIES 3701</strain>
    </source>
</reference>
<protein>
    <recommendedName>
        <fullName evidence="3">AtPDCT1/2 transmembrane domain-containing protein</fullName>
    </recommendedName>
</protein>
<name>A0A9W7BYL6_9STRA</name>
<dbReference type="InterPro" id="IPR055311">
    <property type="entry name" value="PDCT1/2-like"/>
</dbReference>
<dbReference type="EMBL" id="BRXY01000534">
    <property type="protein sequence ID" value="GMH98766.1"/>
    <property type="molecule type" value="Genomic_DNA"/>
</dbReference>
<dbReference type="InterPro" id="IPR056361">
    <property type="entry name" value="AtPDCT1_2_TM_dom"/>
</dbReference>
<evidence type="ECO:0000256" key="1">
    <source>
        <dbReference type="SAM" id="MobiDB-lite"/>
    </source>
</evidence>
<feature type="compositionally biased region" description="Polar residues" evidence="1">
    <location>
        <begin position="12"/>
        <end position="33"/>
    </location>
</feature>
<evidence type="ECO:0000256" key="2">
    <source>
        <dbReference type="SAM" id="Phobius"/>
    </source>
</evidence>
<keyword evidence="5" id="KW-1185">Reference proteome</keyword>
<dbReference type="OrthoDB" id="1921278at2759"/>
<dbReference type="Proteomes" id="UP001165085">
    <property type="component" value="Unassembled WGS sequence"/>
</dbReference>
<feature type="transmembrane region" description="Helical" evidence="2">
    <location>
        <begin position="60"/>
        <end position="81"/>
    </location>
</feature>
<keyword evidence="2" id="KW-0472">Membrane</keyword>
<keyword evidence="2" id="KW-0812">Transmembrane</keyword>
<accession>A0A9W7BYL6</accession>
<keyword evidence="2" id="KW-1133">Transmembrane helix</keyword>